<protein>
    <recommendedName>
        <fullName evidence="14">Claudin</fullName>
    </recommendedName>
</protein>
<keyword evidence="6 11" id="KW-0812">Transmembrane</keyword>
<evidence type="ECO:0000256" key="11">
    <source>
        <dbReference type="SAM" id="Phobius"/>
    </source>
</evidence>
<feature type="transmembrane region" description="Helical" evidence="11">
    <location>
        <begin position="404"/>
        <end position="429"/>
    </location>
</feature>
<dbReference type="GO" id="GO:0005198">
    <property type="term" value="F:structural molecule activity"/>
    <property type="evidence" value="ECO:0007669"/>
    <property type="project" value="InterPro"/>
</dbReference>
<keyword evidence="8 11" id="KW-1133">Transmembrane helix</keyword>
<keyword evidence="13" id="KW-1185">Reference proteome</keyword>
<evidence type="ECO:0000256" key="1">
    <source>
        <dbReference type="ARBA" id="ARBA00004435"/>
    </source>
</evidence>
<accession>A0A9N7VGA9</accession>
<evidence type="ECO:0000256" key="7">
    <source>
        <dbReference type="ARBA" id="ARBA00022949"/>
    </source>
</evidence>
<feature type="transmembrane region" description="Helical" evidence="11">
    <location>
        <begin position="295"/>
        <end position="317"/>
    </location>
</feature>
<evidence type="ECO:0000256" key="6">
    <source>
        <dbReference type="ARBA" id="ARBA00022692"/>
    </source>
</evidence>
<name>A0A9N7VGA9_PLEPL</name>
<evidence type="ECO:0000256" key="9">
    <source>
        <dbReference type="ARBA" id="ARBA00023136"/>
    </source>
</evidence>
<evidence type="ECO:0000313" key="12">
    <source>
        <dbReference type="EMBL" id="CAB1450393.1"/>
    </source>
</evidence>
<evidence type="ECO:0000313" key="13">
    <source>
        <dbReference type="Proteomes" id="UP001153269"/>
    </source>
</evidence>
<comment type="similarity">
    <text evidence="3">Belongs to the claudin family.</text>
</comment>
<reference evidence="12" key="1">
    <citation type="submission" date="2020-03" db="EMBL/GenBank/DDBJ databases">
        <authorList>
            <person name="Weist P."/>
        </authorList>
    </citation>
    <scope>NUCLEOTIDE SEQUENCE</scope>
</reference>
<organism evidence="12 13">
    <name type="scientific">Pleuronectes platessa</name>
    <name type="common">European plaice</name>
    <dbReference type="NCBI Taxonomy" id="8262"/>
    <lineage>
        <taxon>Eukaryota</taxon>
        <taxon>Metazoa</taxon>
        <taxon>Chordata</taxon>
        <taxon>Craniata</taxon>
        <taxon>Vertebrata</taxon>
        <taxon>Euteleostomi</taxon>
        <taxon>Actinopterygii</taxon>
        <taxon>Neopterygii</taxon>
        <taxon>Teleostei</taxon>
        <taxon>Neoteleostei</taxon>
        <taxon>Acanthomorphata</taxon>
        <taxon>Carangaria</taxon>
        <taxon>Pleuronectiformes</taxon>
        <taxon>Pleuronectoidei</taxon>
        <taxon>Pleuronectidae</taxon>
        <taxon>Pleuronectes</taxon>
    </lineage>
</organism>
<proteinExistence type="inferred from homology"/>
<dbReference type="PROSITE" id="PS01346">
    <property type="entry name" value="CLAUDIN"/>
    <property type="match status" value="1"/>
</dbReference>
<dbReference type="PANTHER" id="PTHR12002">
    <property type="entry name" value="CLAUDIN"/>
    <property type="match status" value="1"/>
</dbReference>
<feature type="transmembrane region" description="Helical" evidence="11">
    <location>
        <begin position="449"/>
        <end position="468"/>
    </location>
</feature>
<feature type="transmembrane region" description="Helical" evidence="11">
    <location>
        <begin position="204"/>
        <end position="227"/>
    </location>
</feature>
<dbReference type="PRINTS" id="PR01077">
    <property type="entry name" value="CLAUDIN"/>
</dbReference>
<feature type="transmembrane region" description="Helical" evidence="11">
    <location>
        <begin position="123"/>
        <end position="143"/>
    </location>
</feature>
<gene>
    <name evidence="12" type="ORF">PLEPLA_LOCUS38082</name>
</gene>
<dbReference type="EMBL" id="CADEAL010004052">
    <property type="protein sequence ID" value="CAB1450393.1"/>
    <property type="molecule type" value="Genomic_DNA"/>
</dbReference>
<dbReference type="InterPro" id="IPR017974">
    <property type="entry name" value="Claudin_CS"/>
</dbReference>
<feature type="transmembrane region" description="Helical" evidence="11">
    <location>
        <begin position="49"/>
        <end position="74"/>
    </location>
</feature>
<keyword evidence="5" id="KW-1003">Cell membrane</keyword>
<feature type="region of interest" description="Disordered" evidence="10">
    <location>
        <begin position="516"/>
        <end position="538"/>
    </location>
</feature>
<dbReference type="InterPro" id="IPR004031">
    <property type="entry name" value="PMP22/EMP/MP20/Claudin"/>
</dbReference>
<sequence length="538" mass="57858">MQPIGAEDRGVRYPHVPAPSPLYKYEPAPSHSSFSLDLKVRGGKMVSQGIQMIGISMAVIGWFMVVVVCALPMWKVTAFIGANIITAQTIWQGMWMNCVVQSTGQMQCKVYDSMLALPQDLQAARAMTIISILTGIFGVVVAIAGGKCTNCIEDERSKAKASILAGVLFIVSGLLCLIPVSWSANTIITNFYNPLMLNAQRYELGAALYIGWAAAALLLLGGALLCWNCPPKHEQPHYVPKFIPVRSTSTSRDSFPERQESCFTPTDTNRRLLGNASLSGRGQSLFTMGRIGKEVAGQIISFIGMVGVAVSLGIPMWRVTTYIGANIVTGQIVWDGLWMNCVMQSTGQMQCKLNESVMKLSPDLQAARALVIISLICGFLGFIVSFIGARCTGCLKKEASQANVVIISGCLIILAAVLILIPVCWSATITITDFQNPLTLQTQKREIGASIYIGWGSAAILLIGGIILTTSCPPQQPMYGYPGYPPAPGYPYTGPGPNPATYAPVYAPPSSRPYTGTGSYAPTKPYAAPPTYAPRNYQ</sequence>
<evidence type="ECO:0000256" key="8">
    <source>
        <dbReference type="ARBA" id="ARBA00022989"/>
    </source>
</evidence>
<feature type="transmembrane region" description="Helical" evidence="11">
    <location>
        <begin position="163"/>
        <end position="184"/>
    </location>
</feature>
<evidence type="ECO:0000256" key="10">
    <source>
        <dbReference type="SAM" id="MobiDB-lite"/>
    </source>
</evidence>
<dbReference type="AlphaFoldDB" id="A0A9N7VGA9"/>
<keyword evidence="9 11" id="KW-0472">Membrane</keyword>
<comment type="caution">
    <text evidence="12">The sequence shown here is derived from an EMBL/GenBank/DDBJ whole genome shotgun (WGS) entry which is preliminary data.</text>
</comment>
<evidence type="ECO:0000256" key="2">
    <source>
        <dbReference type="ARBA" id="ARBA00004651"/>
    </source>
</evidence>
<dbReference type="Gene3D" id="1.20.140.150">
    <property type="match status" value="2"/>
</dbReference>
<feature type="transmembrane region" description="Helical" evidence="11">
    <location>
        <begin position="366"/>
        <end position="392"/>
    </location>
</feature>
<dbReference type="FunFam" id="1.20.140.150:FF:000001">
    <property type="entry name" value="Claudin"/>
    <property type="match status" value="2"/>
</dbReference>
<dbReference type="InterPro" id="IPR006187">
    <property type="entry name" value="Claudin"/>
</dbReference>
<keyword evidence="4" id="KW-0796">Tight junction</keyword>
<keyword evidence="7" id="KW-0965">Cell junction</keyword>
<dbReference type="Pfam" id="PF00822">
    <property type="entry name" value="PMP22_Claudin"/>
    <property type="match status" value="2"/>
</dbReference>
<evidence type="ECO:0000256" key="3">
    <source>
        <dbReference type="ARBA" id="ARBA00008295"/>
    </source>
</evidence>
<evidence type="ECO:0008006" key="14">
    <source>
        <dbReference type="Google" id="ProtNLM"/>
    </source>
</evidence>
<evidence type="ECO:0000256" key="5">
    <source>
        <dbReference type="ARBA" id="ARBA00022475"/>
    </source>
</evidence>
<dbReference type="GO" id="GO:0005886">
    <property type="term" value="C:plasma membrane"/>
    <property type="evidence" value="ECO:0007669"/>
    <property type="project" value="UniProtKB-SubCell"/>
</dbReference>
<evidence type="ECO:0000256" key="4">
    <source>
        <dbReference type="ARBA" id="ARBA00022427"/>
    </source>
</evidence>
<dbReference type="Proteomes" id="UP001153269">
    <property type="component" value="Unassembled WGS sequence"/>
</dbReference>
<dbReference type="GO" id="GO:0005923">
    <property type="term" value="C:bicellular tight junction"/>
    <property type="evidence" value="ECO:0007669"/>
    <property type="project" value="UniProtKB-SubCell"/>
</dbReference>
<comment type="subcellular location">
    <subcellularLocation>
        <location evidence="1">Cell junction</location>
        <location evidence="1">Tight junction</location>
    </subcellularLocation>
    <subcellularLocation>
        <location evidence="2">Cell membrane</location>
        <topology evidence="2">Multi-pass membrane protein</topology>
    </subcellularLocation>
</comment>